<dbReference type="GO" id="GO:1990904">
    <property type="term" value="C:ribonucleoprotein complex"/>
    <property type="evidence" value="ECO:0007669"/>
    <property type="project" value="UniProtKB-KW"/>
</dbReference>
<feature type="region of interest" description="Disordered" evidence="4">
    <location>
        <begin position="1"/>
        <end position="36"/>
    </location>
</feature>
<reference evidence="6 7" key="1">
    <citation type="journal article" date="2016" name="Mol. Biol. Evol.">
        <title>Comparative Genomics of Early-Diverging Mushroom-Forming Fungi Provides Insights into the Origins of Lignocellulose Decay Capabilities.</title>
        <authorList>
            <person name="Nagy L.G."/>
            <person name="Riley R."/>
            <person name="Tritt A."/>
            <person name="Adam C."/>
            <person name="Daum C."/>
            <person name="Floudas D."/>
            <person name="Sun H."/>
            <person name="Yadav J.S."/>
            <person name="Pangilinan J."/>
            <person name="Larsson K.H."/>
            <person name="Matsuura K."/>
            <person name="Barry K."/>
            <person name="Labutti K."/>
            <person name="Kuo R."/>
            <person name="Ohm R.A."/>
            <person name="Bhattacharya S.S."/>
            <person name="Shirouzu T."/>
            <person name="Yoshinaga Y."/>
            <person name="Martin F.M."/>
            <person name="Grigoriev I.V."/>
            <person name="Hibbett D.S."/>
        </authorList>
    </citation>
    <scope>NUCLEOTIDE SEQUENCE [LARGE SCALE GENOMIC DNA]</scope>
    <source>
        <strain evidence="6 7">TUFC12733</strain>
    </source>
</reference>
<feature type="domain" description="Large ribosomal subunit protein uL5 C-terminal" evidence="5">
    <location>
        <begin position="178"/>
        <end position="286"/>
    </location>
</feature>
<keyword evidence="7" id="KW-1185">Reference proteome</keyword>
<evidence type="ECO:0000256" key="4">
    <source>
        <dbReference type="SAM" id="MobiDB-lite"/>
    </source>
</evidence>
<dbReference type="Gene3D" id="3.30.1440.10">
    <property type="match status" value="1"/>
</dbReference>
<dbReference type="SUPFAM" id="SSF55282">
    <property type="entry name" value="RL5-like"/>
    <property type="match status" value="1"/>
</dbReference>
<gene>
    <name evidence="6" type="ORF">CALVIDRAFT_550977</name>
</gene>
<dbReference type="InterPro" id="IPR002132">
    <property type="entry name" value="Ribosomal_uL5"/>
</dbReference>
<evidence type="ECO:0000256" key="3">
    <source>
        <dbReference type="ARBA" id="ARBA00023274"/>
    </source>
</evidence>
<dbReference type="GO" id="GO:0003735">
    <property type="term" value="F:structural constituent of ribosome"/>
    <property type="evidence" value="ECO:0007669"/>
    <property type="project" value="InterPro"/>
</dbReference>
<protein>
    <submittedName>
        <fullName evidence="6">Ribosomal protein L5</fullName>
    </submittedName>
</protein>
<evidence type="ECO:0000256" key="1">
    <source>
        <dbReference type="ARBA" id="ARBA00008553"/>
    </source>
</evidence>
<evidence type="ECO:0000259" key="5">
    <source>
        <dbReference type="Pfam" id="PF00673"/>
    </source>
</evidence>
<sequence>MLSGGMYQRRGGGEGEEGRRMEVDRPGRAESREGVGEAMAARCCRAGAEERGPDLLYLLYDVASPTDLPDPGAYVPLPDPSNPYTSNRPTSRLKGGHHIRPNAKPISPSTLPKLEKIVLHSFIKEASGKRDAIVPVIAAFRAISGSTQLGGGVPGAGGVQIAYSKQSVQRWKLRPRQPMAVKVSMRGEQMWTFLNSLVEFVIPRLRDFPGFVLPSSSSSPNTPNNMSGTVSIGFPPTAMGLFPQVEVNFDAYPRMHGFHVQFVTDLKGKDAQDRARQMLSGFRIPFIRR</sequence>
<dbReference type="GO" id="GO:0006412">
    <property type="term" value="P:translation"/>
    <property type="evidence" value="ECO:0007669"/>
    <property type="project" value="InterPro"/>
</dbReference>
<keyword evidence="2 6" id="KW-0689">Ribosomal protein</keyword>
<feature type="compositionally biased region" description="Basic and acidic residues" evidence="4">
    <location>
        <begin position="11"/>
        <end position="35"/>
    </location>
</feature>
<comment type="similarity">
    <text evidence="1">Belongs to the universal ribosomal protein uL5 family.</text>
</comment>
<dbReference type="OrthoDB" id="539541at2759"/>
<dbReference type="PANTHER" id="PTHR11994">
    <property type="entry name" value="60S RIBOSOMAL PROTEIN L11-RELATED"/>
    <property type="match status" value="1"/>
</dbReference>
<organism evidence="6 7">
    <name type="scientific">Calocera viscosa (strain TUFC12733)</name>
    <dbReference type="NCBI Taxonomy" id="1330018"/>
    <lineage>
        <taxon>Eukaryota</taxon>
        <taxon>Fungi</taxon>
        <taxon>Dikarya</taxon>
        <taxon>Basidiomycota</taxon>
        <taxon>Agaricomycotina</taxon>
        <taxon>Dacrymycetes</taxon>
        <taxon>Dacrymycetales</taxon>
        <taxon>Dacrymycetaceae</taxon>
        <taxon>Calocera</taxon>
    </lineage>
</organism>
<feature type="region of interest" description="Disordered" evidence="4">
    <location>
        <begin position="77"/>
        <end position="107"/>
    </location>
</feature>
<dbReference type="EMBL" id="KV417308">
    <property type="protein sequence ID" value="KZO92667.1"/>
    <property type="molecule type" value="Genomic_DNA"/>
</dbReference>
<keyword evidence="3" id="KW-0687">Ribonucleoprotein</keyword>
<dbReference type="InterPro" id="IPR031309">
    <property type="entry name" value="Ribosomal_uL5_C"/>
</dbReference>
<dbReference type="GO" id="GO:0005840">
    <property type="term" value="C:ribosome"/>
    <property type="evidence" value="ECO:0007669"/>
    <property type="project" value="UniProtKB-KW"/>
</dbReference>
<accession>A0A167II53</accession>
<proteinExistence type="inferred from homology"/>
<dbReference type="Proteomes" id="UP000076738">
    <property type="component" value="Unassembled WGS sequence"/>
</dbReference>
<evidence type="ECO:0000256" key="2">
    <source>
        <dbReference type="ARBA" id="ARBA00022980"/>
    </source>
</evidence>
<name>A0A167II53_CALVF</name>
<dbReference type="Pfam" id="PF00673">
    <property type="entry name" value="Ribosomal_L5_C"/>
    <property type="match status" value="1"/>
</dbReference>
<evidence type="ECO:0000313" key="6">
    <source>
        <dbReference type="EMBL" id="KZO92667.1"/>
    </source>
</evidence>
<evidence type="ECO:0000313" key="7">
    <source>
        <dbReference type="Proteomes" id="UP000076738"/>
    </source>
</evidence>
<dbReference type="STRING" id="1330018.A0A167II53"/>
<dbReference type="AlphaFoldDB" id="A0A167II53"/>
<dbReference type="InterPro" id="IPR022803">
    <property type="entry name" value="Ribosomal_uL5_dom_sf"/>
</dbReference>